<sequence>MQSQILPSRAALVDRIALQFEYGQNLICLLGPSGLGKSYLLETFITDKYHNFNKAFVQLSGKMTDQQFMTELLEQSFSNPLIDHALSLSENFYQLYKQQPCGDCLWVIDGGRHLSEELIQQLEILAKQSPSTLYILIASQSVGQFSQAVEIHLEALNISESKQLMRWFFDSLPVEEDPVFRTFLQEAHGNPALLLAWQPEQQTADIRAPEKSYKLLYLILLLITTMLLIIGFLYKADMTEWWKAHYQQDTTSTVATALPAEAVINGPVESKETASEHAQGESQAEQQVTNHDTVDTAQAANGPVDNSVIENRENESHNNNVAAIVDSLLPAEQVAEETEQPTPDEVATAILSNAEPIADEITESEPKQSLVGNAWYLTQPDDNFVIQLLAVTKQEISDKFINENGLQGQVKTYQSLRNGKPWWIVTYGSYSTLNDAKKGVTTLSDNVRKNQPFYKKISKIKQEIASLNQ</sequence>
<dbReference type="RefSeq" id="WP_119853855.1">
    <property type="nucleotide sequence ID" value="NZ_QYSE01000005.1"/>
</dbReference>
<dbReference type="SUPFAM" id="SSF52540">
    <property type="entry name" value="P-loop containing nucleoside triphosphate hydrolases"/>
    <property type="match status" value="1"/>
</dbReference>
<feature type="region of interest" description="Disordered" evidence="1">
    <location>
        <begin position="269"/>
        <end position="290"/>
    </location>
</feature>
<dbReference type="Gene3D" id="3.30.70.1070">
    <property type="entry name" value="Sporulation related repeat"/>
    <property type="match status" value="1"/>
</dbReference>
<dbReference type="InterPro" id="IPR007730">
    <property type="entry name" value="SPOR-like_dom"/>
</dbReference>
<feature type="transmembrane region" description="Helical" evidence="2">
    <location>
        <begin position="215"/>
        <end position="234"/>
    </location>
</feature>
<keyword evidence="2" id="KW-0472">Membrane</keyword>
<comment type="caution">
    <text evidence="4">The sequence shown here is derived from an EMBL/GenBank/DDBJ whole genome shotgun (WGS) entry which is preliminary data.</text>
</comment>
<feature type="compositionally biased region" description="Basic and acidic residues" evidence="1">
    <location>
        <begin position="269"/>
        <end position="279"/>
    </location>
</feature>
<keyword evidence="2" id="KW-0812">Transmembrane</keyword>
<name>A0A3A3EG24_9GAMM</name>
<reference evidence="4 5" key="1">
    <citation type="submission" date="2018-09" db="EMBL/GenBank/DDBJ databases">
        <title>Identification of marine bacteria producing industrial enzymes.</title>
        <authorList>
            <person name="Cheng T.H."/>
            <person name="Saidin J."/>
            <person name="Muhd D.D."/>
            <person name="Isa M.N.M."/>
            <person name="Bakar M.F.A."/>
            <person name="Ismail N."/>
        </authorList>
    </citation>
    <scope>NUCLEOTIDE SEQUENCE [LARGE SCALE GENOMIC DNA]</scope>
    <source>
        <strain evidence="4 5">MNAD 1.6</strain>
    </source>
</reference>
<keyword evidence="4" id="KW-0131">Cell cycle</keyword>
<organism evidence="4 5">
    <name type="scientific">Pseudoalteromonas gelatinilytica</name>
    <dbReference type="NCBI Taxonomy" id="1703256"/>
    <lineage>
        <taxon>Bacteria</taxon>
        <taxon>Pseudomonadati</taxon>
        <taxon>Pseudomonadota</taxon>
        <taxon>Gammaproteobacteria</taxon>
        <taxon>Alteromonadales</taxon>
        <taxon>Pseudoalteromonadaceae</taxon>
        <taxon>Pseudoalteromonas</taxon>
    </lineage>
</organism>
<evidence type="ECO:0000313" key="4">
    <source>
        <dbReference type="EMBL" id="RJF33733.1"/>
    </source>
</evidence>
<evidence type="ECO:0000313" key="5">
    <source>
        <dbReference type="Proteomes" id="UP000265938"/>
    </source>
</evidence>
<dbReference type="GO" id="GO:0051301">
    <property type="term" value="P:cell division"/>
    <property type="evidence" value="ECO:0007669"/>
    <property type="project" value="UniProtKB-KW"/>
</dbReference>
<dbReference type="GO" id="GO:0042834">
    <property type="term" value="F:peptidoglycan binding"/>
    <property type="evidence" value="ECO:0007669"/>
    <property type="project" value="InterPro"/>
</dbReference>
<dbReference type="Pfam" id="PF13401">
    <property type="entry name" value="AAA_22"/>
    <property type="match status" value="1"/>
</dbReference>
<dbReference type="AlphaFoldDB" id="A0A3A3EG24"/>
<dbReference type="Pfam" id="PF05036">
    <property type="entry name" value="SPOR"/>
    <property type="match status" value="1"/>
</dbReference>
<dbReference type="PROSITE" id="PS51724">
    <property type="entry name" value="SPOR"/>
    <property type="match status" value="1"/>
</dbReference>
<gene>
    <name evidence="4" type="ORF">D4741_17445</name>
</gene>
<feature type="compositionally biased region" description="Polar residues" evidence="1">
    <location>
        <begin position="280"/>
        <end position="290"/>
    </location>
</feature>
<dbReference type="EMBL" id="QYSE01000005">
    <property type="protein sequence ID" value="RJF33733.1"/>
    <property type="molecule type" value="Genomic_DNA"/>
</dbReference>
<evidence type="ECO:0000256" key="1">
    <source>
        <dbReference type="SAM" id="MobiDB-lite"/>
    </source>
</evidence>
<dbReference type="InterPro" id="IPR036680">
    <property type="entry name" value="SPOR-like_sf"/>
</dbReference>
<protein>
    <submittedName>
        <fullName evidence="4">Cell division protein DamX</fullName>
    </submittedName>
</protein>
<dbReference type="Gene3D" id="3.40.50.300">
    <property type="entry name" value="P-loop containing nucleotide triphosphate hydrolases"/>
    <property type="match status" value="1"/>
</dbReference>
<evidence type="ECO:0000259" key="3">
    <source>
        <dbReference type="PROSITE" id="PS51724"/>
    </source>
</evidence>
<dbReference type="InterPro" id="IPR049945">
    <property type="entry name" value="AAA_22"/>
</dbReference>
<accession>A0A3A3EG24</accession>
<feature type="domain" description="SPOR" evidence="3">
    <location>
        <begin position="378"/>
        <end position="456"/>
    </location>
</feature>
<dbReference type="InterPro" id="IPR027417">
    <property type="entry name" value="P-loop_NTPase"/>
</dbReference>
<keyword evidence="2" id="KW-1133">Transmembrane helix</keyword>
<evidence type="ECO:0000256" key="2">
    <source>
        <dbReference type="SAM" id="Phobius"/>
    </source>
</evidence>
<dbReference type="Proteomes" id="UP000265938">
    <property type="component" value="Unassembled WGS sequence"/>
</dbReference>
<keyword evidence="4" id="KW-0132">Cell division</keyword>
<proteinExistence type="predicted"/>
<dbReference type="GO" id="GO:0016887">
    <property type="term" value="F:ATP hydrolysis activity"/>
    <property type="evidence" value="ECO:0007669"/>
    <property type="project" value="InterPro"/>
</dbReference>